<dbReference type="SUPFAM" id="SSF53850">
    <property type="entry name" value="Periplasmic binding protein-like II"/>
    <property type="match status" value="1"/>
</dbReference>
<evidence type="ECO:0000313" key="9">
    <source>
        <dbReference type="Proteomes" id="UP000023430"/>
    </source>
</evidence>
<dbReference type="GO" id="GO:0016020">
    <property type="term" value="C:membrane"/>
    <property type="evidence" value="ECO:0007669"/>
    <property type="project" value="InterPro"/>
</dbReference>
<dbReference type="Pfam" id="PF00497">
    <property type="entry name" value="SBP_bac_3"/>
    <property type="match status" value="1"/>
</dbReference>
<dbReference type="CDD" id="cd13530">
    <property type="entry name" value="PBP2_peptides_like"/>
    <property type="match status" value="1"/>
</dbReference>
<evidence type="ECO:0000313" key="8">
    <source>
        <dbReference type="EMBL" id="ETX28097.1"/>
    </source>
</evidence>
<feature type="domain" description="Solute-binding protein family 3/N-terminal" evidence="6">
    <location>
        <begin position="23"/>
        <end position="243"/>
    </location>
</feature>
<dbReference type="Gene3D" id="3.40.190.10">
    <property type="entry name" value="Periplasmic binding protein-like II"/>
    <property type="match status" value="2"/>
</dbReference>
<dbReference type="RefSeq" id="WP_043772756.1">
    <property type="nucleotide sequence ID" value="NZ_JAME01000023.1"/>
</dbReference>
<organism evidence="8 9">
    <name type="scientific">Roseivivax isoporae LMG 25204</name>
    <dbReference type="NCBI Taxonomy" id="1449351"/>
    <lineage>
        <taxon>Bacteria</taxon>
        <taxon>Pseudomonadati</taxon>
        <taxon>Pseudomonadota</taxon>
        <taxon>Alphaproteobacteria</taxon>
        <taxon>Rhodobacterales</taxon>
        <taxon>Roseobacteraceae</taxon>
        <taxon>Roseivivax</taxon>
    </lineage>
</organism>
<accession>X7F5C6</accession>
<dbReference type="GO" id="GO:0015276">
    <property type="term" value="F:ligand-gated monoatomic ion channel activity"/>
    <property type="evidence" value="ECO:0007669"/>
    <property type="project" value="InterPro"/>
</dbReference>
<keyword evidence="9" id="KW-1185">Reference proteome</keyword>
<comment type="subcellular location">
    <subcellularLocation>
        <location evidence="1">Cell envelope</location>
    </subcellularLocation>
</comment>
<feature type="domain" description="Ionotropic glutamate receptor C-terminal" evidence="7">
    <location>
        <begin position="23"/>
        <end position="242"/>
    </location>
</feature>
<dbReference type="InterPro" id="IPR018313">
    <property type="entry name" value="SBP_3_CS"/>
</dbReference>
<name>X7F5C6_9RHOB</name>
<feature type="signal peptide" evidence="5">
    <location>
        <begin position="1"/>
        <end position="20"/>
    </location>
</feature>
<gene>
    <name evidence="8" type="ORF">RISW2_10005</name>
</gene>
<feature type="chain" id="PRO_5004977900" evidence="5">
    <location>
        <begin position="21"/>
        <end position="260"/>
    </location>
</feature>
<reference evidence="8 9" key="1">
    <citation type="submission" date="2014-01" db="EMBL/GenBank/DDBJ databases">
        <title>Roseivivax isoporae LMG 25204 Genome Sequencing.</title>
        <authorList>
            <person name="Lai Q."/>
            <person name="Li G."/>
            <person name="Shao Z."/>
        </authorList>
    </citation>
    <scope>NUCLEOTIDE SEQUENCE [LARGE SCALE GENOMIC DNA]</scope>
    <source>
        <strain evidence="8 9">LMG 25204</strain>
    </source>
</reference>
<dbReference type="STRING" id="1449351.RISW2_10005"/>
<dbReference type="PATRIC" id="fig|1449351.3.peg.3055"/>
<proteinExistence type="inferred from homology"/>
<dbReference type="InterPro" id="IPR001320">
    <property type="entry name" value="Iontro_rcpt_C"/>
</dbReference>
<dbReference type="InterPro" id="IPR001638">
    <property type="entry name" value="Solute-binding_3/MltF_N"/>
</dbReference>
<evidence type="ECO:0000256" key="2">
    <source>
        <dbReference type="ARBA" id="ARBA00010333"/>
    </source>
</evidence>
<comment type="similarity">
    <text evidence="2 4">Belongs to the bacterial solute-binding protein 3 family.</text>
</comment>
<comment type="caution">
    <text evidence="8">The sequence shown here is derived from an EMBL/GenBank/DDBJ whole genome shotgun (WGS) entry which is preliminary data.</text>
</comment>
<keyword evidence="3 5" id="KW-0732">Signal</keyword>
<dbReference type="PROSITE" id="PS01039">
    <property type="entry name" value="SBP_BACTERIAL_3"/>
    <property type="match status" value="1"/>
</dbReference>
<dbReference type="SMART" id="SM00062">
    <property type="entry name" value="PBPb"/>
    <property type="match status" value="1"/>
</dbReference>
<dbReference type="GO" id="GO:0030313">
    <property type="term" value="C:cell envelope"/>
    <property type="evidence" value="ECO:0007669"/>
    <property type="project" value="UniProtKB-SubCell"/>
</dbReference>
<dbReference type="AlphaFoldDB" id="X7F5C6"/>
<evidence type="ECO:0000256" key="4">
    <source>
        <dbReference type="RuleBase" id="RU003744"/>
    </source>
</evidence>
<evidence type="ECO:0000259" key="6">
    <source>
        <dbReference type="SMART" id="SM00062"/>
    </source>
</evidence>
<protein>
    <submittedName>
        <fullName evidence="8">ABC transporter substrate-binding protein</fullName>
    </submittedName>
</protein>
<dbReference type="eggNOG" id="COG0834">
    <property type="taxonomic scope" value="Bacteria"/>
</dbReference>
<dbReference type="Proteomes" id="UP000023430">
    <property type="component" value="Unassembled WGS sequence"/>
</dbReference>
<dbReference type="SMART" id="SM00079">
    <property type="entry name" value="PBPe"/>
    <property type="match status" value="1"/>
</dbReference>
<dbReference type="PANTHER" id="PTHR35936:SF17">
    <property type="entry name" value="ARGININE-BINDING EXTRACELLULAR PROTEIN ARTP"/>
    <property type="match status" value="1"/>
</dbReference>
<evidence type="ECO:0000256" key="1">
    <source>
        <dbReference type="ARBA" id="ARBA00004196"/>
    </source>
</evidence>
<evidence type="ECO:0000259" key="7">
    <source>
        <dbReference type="SMART" id="SM00079"/>
    </source>
</evidence>
<evidence type="ECO:0000256" key="3">
    <source>
        <dbReference type="ARBA" id="ARBA00022729"/>
    </source>
</evidence>
<dbReference type="PANTHER" id="PTHR35936">
    <property type="entry name" value="MEMBRANE-BOUND LYTIC MUREIN TRANSGLYCOSYLASE F"/>
    <property type="match status" value="1"/>
</dbReference>
<dbReference type="OrthoDB" id="9814231at2"/>
<sequence>MTMKVALGLALTAMMGHVAAAETLTVGAYPANPPWEYKNEQSAFEGFEVDVVHEIGKRIGAEIEFQDLGFQALFAATASGRIDMAISTITITDERLQSQDFTQGYYDSDLALISSRGGDVSGLDDMAGKTVGVLSSSVAEAWVNANAEAMGFDTVRGYTTQQNLLLDVQAGRLDGAVGDLAGYQYAFRQMPDLEILETIPTGDRFGIMLPKGSEHLERVNSAISGIKEDGTLARIHEKWLGVAPAADTSTVTVLAVPTAN</sequence>
<evidence type="ECO:0000256" key="5">
    <source>
        <dbReference type="SAM" id="SignalP"/>
    </source>
</evidence>
<dbReference type="EMBL" id="JAME01000023">
    <property type="protein sequence ID" value="ETX28097.1"/>
    <property type="molecule type" value="Genomic_DNA"/>
</dbReference>